<dbReference type="InterPro" id="IPR011491">
    <property type="entry name" value="FlgE_D2"/>
</dbReference>
<name>A0A370R2X4_9GAMM</name>
<dbReference type="OrthoDB" id="8578401at2"/>
<dbReference type="EMBL" id="QRAP01000001">
    <property type="protein sequence ID" value="RDK96773.1"/>
    <property type="molecule type" value="Genomic_DNA"/>
</dbReference>
<dbReference type="Pfam" id="PF07559">
    <property type="entry name" value="FlgE_D2"/>
    <property type="match status" value="1"/>
</dbReference>
<evidence type="ECO:0000313" key="10">
    <source>
        <dbReference type="EMBL" id="RDK96773.1"/>
    </source>
</evidence>
<dbReference type="RefSeq" id="WP_115456563.1">
    <property type="nucleotide sequence ID" value="NZ_QRAP01000001.1"/>
</dbReference>
<keyword evidence="11" id="KW-1185">Reference proteome</keyword>
<dbReference type="Gene3D" id="2.60.98.20">
    <property type="entry name" value="Flagellar hook protein FlgE"/>
    <property type="match status" value="1"/>
</dbReference>
<dbReference type="PANTHER" id="PTHR30435">
    <property type="entry name" value="FLAGELLAR PROTEIN"/>
    <property type="match status" value="1"/>
</dbReference>
<dbReference type="NCBIfam" id="NF004238">
    <property type="entry name" value="PRK05682.1-1"/>
    <property type="match status" value="1"/>
</dbReference>
<keyword evidence="10" id="KW-0966">Cell projection</keyword>
<feature type="domain" description="Flagellar hook protein FlgE D2" evidence="8">
    <location>
        <begin position="157"/>
        <end position="291"/>
    </location>
</feature>
<dbReference type="SUPFAM" id="SSF117143">
    <property type="entry name" value="Flagellar hook protein flgE"/>
    <property type="match status" value="1"/>
</dbReference>
<evidence type="ECO:0000259" key="8">
    <source>
        <dbReference type="Pfam" id="PF07559"/>
    </source>
</evidence>
<comment type="caution">
    <text evidence="10">The sequence shown here is derived from an EMBL/GenBank/DDBJ whole genome shotgun (WGS) entry which is preliminary data.</text>
</comment>
<dbReference type="InterPro" id="IPR037925">
    <property type="entry name" value="FlgE/F/G-like"/>
</dbReference>
<reference evidence="10 11" key="1">
    <citation type="submission" date="2018-07" db="EMBL/GenBank/DDBJ databases">
        <title>Genomic Encyclopedia of Type Strains, Phase IV (KMG-IV): sequencing the most valuable type-strain genomes for metagenomic binning, comparative biology and taxonomic classification.</title>
        <authorList>
            <person name="Goeker M."/>
        </authorList>
    </citation>
    <scope>NUCLEOTIDE SEQUENCE [LARGE SCALE GENOMIC DNA]</scope>
    <source>
        <strain evidence="10 11">DSM 103736</strain>
    </source>
</reference>
<keyword evidence="10" id="KW-0969">Cilium</keyword>
<dbReference type="GO" id="GO:0005829">
    <property type="term" value="C:cytosol"/>
    <property type="evidence" value="ECO:0007669"/>
    <property type="project" value="TreeGrafter"/>
</dbReference>
<evidence type="ECO:0000256" key="2">
    <source>
        <dbReference type="ARBA" id="ARBA00009677"/>
    </source>
</evidence>
<keyword evidence="4 5" id="KW-0975">Bacterial flagellum</keyword>
<dbReference type="Pfam" id="PF22692">
    <property type="entry name" value="LlgE_F_G_D1"/>
    <property type="match status" value="1"/>
</dbReference>
<dbReference type="InterPro" id="IPR037058">
    <property type="entry name" value="Falgellar_hook_FlgE_sf"/>
</dbReference>
<dbReference type="InterPro" id="IPR001444">
    <property type="entry name" value="Flag_bb_rod_N"/>
</dbReference>
<evidence type="ECO:0000256" key="5">
    <source>
        <dbReference type="RuleBase" id="RU362116"/>
    </source>
</evidence>
<dbReference type="PANTHER" id="PTHR30435:SF1">
    <property type="entry name" value="FLAGELLAR HOOK PROTEIN FLGE"/>
    <property type="match status" value="1"/>
</dbReference>
<dbReference type="AlphaFoldDB" id="A0A370R2X4"/>
<accession>A0A370R2X4</accession>
<feature type="domain" description="Flagellar basal body rod protein N-terminal" evidence="6">
    <location>
        <begin position="6"/>
        <end position="33"/>
    </location>
</feature>
<protein>
    <recommendedName>
        <fullName evidence="3 5">Flagellar hook protein FlgE</fullName>
    </recommendedName>
</protein>
<feature type="domain" description="Flagellar hook protein FlgE/F/G-like D1" evidence="9">
    <location>
        <begin position="76"/>
        <end position="144"/>
    </location>
</feature>
<gene>
    <name evidence="10" type="ORF">C8D90_101209</name>
</gene>
<proteinExistence type="inferred from homology"/>
<dbReference type="InterPro" id="IPR010930">
    <property type="entry name" value="Flg_bb/hook_C_dom"/>
</dbReference>
<evidence type="ECO:0000259" key="7">
    <source>
        <dbReference type="Pfam" id="PF06429"/>
    </source>
</evidence>
<feature type="domain" description="Flagellar basal-body/hook protein C-terminal" evidence="7">
    <location>
        <begin position="365"/>
        <end position="409"/>
    </location>
</feature>
<dbReference type="GO" id="GO:0009424">
    <property type="term" value="C:bacterial-type flagellum hook"/>
    <property type="evidence" value="ECO:0007669"/>
    <property type="project" value="TreeGrafter"/>
</dbReference>
<organism evidence="10 11">
    <name type="scientific">Enterobacillus tribolii</name>
    <dbReference type="NCBI Taxonomy" id="1487935"/>
    <lineage>
        <taxon>Bacteria</taxon>
        <taxon>Pseudomonadati</taxon>
        <taxon>Pseudomonadota</taxon>
        <taxon>Gammaproteobacteria</taxon>
        <taxon>Enterobacterales</taxon>
        <taxon>Hafniaceae</taxon>
        <taxon>Enterobacillus</taxon>
    </lineage>
</organism>
<comment type="function">
    <text evidence="5">A flexible structure which links the flagellar filament to the drive apparatus in the basal body.</text>
</comment>
<evidence type="ECO:0000256" key="3">
    <source>
        <dbReference type="ARBA" id="ARBA00019015"/>
    </source>
</evidence>
<dbReference type="Pfam" id="PF00460">
    <property type="entry name" value="Flg_bb_rod"/>
    <property type="match status" value="1"/>
</dbReference>
<dbReference type="Proteomes" id="UP000254848">
    <property type="component" value="Unassembled WGS sequence"/>
</dbReference>
<dbReference type="GO" id="GO:0009425">
    <property type="term" value="C:bacterial-type flagellum basal body"/>
    <property type="evidence" value="ECO:0007669"/>
    <property type="project" value="UniProtKB-SubCell"/>
</dbReference>
<sequence length="410" mass="42991">MGFSQAVSGLSAAASSLDVIGNNIANSQTVGFKSGTVAFADMFAGSKTGMGVKVASVQQNFNDGITTTTNRGLDVAISGNGFFRMQDSEGGIFYTRNGQFLKDANNYLVNAQGLQLTGYPVAGTPPAIQQGATPMPIQIPTTLLPAKASVAGSMVVNLNSSHEPPKNSPFSPTDVESYTYANSITTYDSLGNVHNMNLYFVKGPTDPVTNETTWQVYSIDSADTSTPGSYTPAGNLIFDQNGRLTNGNTPITLDMVASKGAPAQTFDLSFIGSMQQNTGKDGVVSQNQDGYQAGQMIGYQINDDGTIVGTYSNQQTQLLGQIVMANFANPNGLESMGDNVWQSTATSGQPIVGVAGASGLGSLTSGAVEASNVDLSQELVNMIVAQRNYQSNAQTIKTQDQILQTLVSLR</sequence>
<dbReference type="NCBIfam" id="TIGR03506">
    <property type="entry name" value="FlgEFG_subfam"/>
    <property type="match status" value="1"/>
</dbReference>
<comment type="similarity">
    <text evidence="2 5">Belongs to the flagella basal body rod proteins family.</text>
</comment>
<evidence type="ECO:0000256" key="4">
    <source>
        <dbReference type="ARBA" id="ARBA00023143"/>
    </source>
</evidence>
<evidence type="ECO:0000259" key="6">
    <source>
        <dbReference type="Pfam" id="PF00460"/>
    </source>
</evidence>
<evidence type="ECO:0000256" key="1">
    <source>
        <dbReference type="ARBA" id="ARBA00004117"/>
    </source>
</evidence>
<keyword evidence="10" id="KW-0282">Flagellum</keyword>
<evidence type="ECO:0000259" key="9">
    <source>
        <dbReference type="Pfam" id="PF22692"/>
    </source>
</evidence>
<comment type="subcellular location">
    <subcellularLocation>
        <location evidence="1 5">Bacterial flagellum basal body</location>
    </subcellularLocation>
</comment>
<dbReference type="GO" id="GO:0071978">
    <property type="term" value="P:bacterial-type flagellum-dependent swarming motility"/>
    <property type="evidence" value="ECO:0007669"/>
    <property type="project" value="TreeGrafter"/>
</dbReference>
<evidence type="ECO:0000313" key="11">
    <source>
        <dbReference type="Proteomes" id="UP000254848"/>
    </source>
</evidence>
<dbReference type="Pfam" id="PF06429">
    <property type="entry name" value="Flg_bbr_C"/>
    <property type="match status" value="1"/>
</dbReference>
<dbReference type="InterPro" id="IPR020013">
    <property type="entry name" value="Flagellar_FlgE/F/G"/>
</dbReference>
<dbReference type="InterPro" id="IPR053967">
    <property type="entry name" value="LlgE_F_G-like_D1"/>
</dbReference>